<protein>
    <submittedName>
        <fullName evidence="3">Flagellar motor protein</fullName>
    </submittedName>
</protein>
<name>A0A291DEA0_9MICC</name>
<proteinExistence type="predicted"/>
<evidence type="ECO:0000313" key="4">
    <source>
        <dbReference type="Proteomes" id="UP000218628"/>
    </source>
</evidence>
<keyword evidence="3" id="KW-0282">Flagellum</keyword>
<dbReference type="AlphaFoldDB" id="A0A291DEA0"/>
<accession>A0A291DEA0</accession>
<keyword evidence="2" id="KW-0472">Membrane</keyword>
<keyword evidence="2" id="KW-1133">Transmembrane helix</keyword>
<dbReference type="RefSeq" id="WP_096740751.1">
    <property type="nucleotide sequence ID" value="NZ_CP023510.1"/>
</dbReference>
<reference evidence="4" key="1">
    <citation type="submission" date="2017-09" db="EMBL/GenBank/DDBJ databases">
        <title>FDA dAtabase for Regulatory Grade micrObial Sequences (FDA-ARGOS): Supporting development and validation of Infectious Disease Dx tests.</title>
        <authorList>
            <person name="Minogue T."/>
            <person name="Wolcott M."/>
            <person name="Wasieloski L."/>
            <person name="Aguilar W."/>
            <person name="Moore D."/>
            <person name="Tallon L."/>
            <person name="Sadzewicz L."/>
            <person name="Ott S."/>
            <person name="Zhao X."/>
            <person name="Nagaraj S."/>
            <person name="Vavikolanu K."/>
            <person name="Aluvathingal J."/>
            <person name="Nadendla S."/>
            <person name="Sichtig H."/>
        </authorList>
    </citation>
    <scope>NUCLEOTIDE SEQUENCE [LARGE SCALE GENOMIC DNA]</scope>
    <source>
        <strain evidence="4">FDAARGOS_369</strain>
    </source>
</reference>
<dbReference type="EMBL" id="CP023510">
    <property type="protein sequence ID" value="ATF62727.1"/>
    <property type="molecule type" value="Genomic_DNA"/>
</dbReference>
<feature type="compositionally biased region" description="Polar residues" evidence="1">
    <location>
        <begin position="665"/>
        <end position="681"/>
    </location>
</feature>
<keyword evidence="3" id="KW-0966">Cell projection</keyword>
<organism evidence="3 4">
    <name type="scientific">Rothia mucilaginosa</name>
    <dbReference type="NCBI Taxonomy" id="43675"/>
    <lineage>
        <taxon>Bacteria</taxon>
        <taxon>Bacillati</taxon>
        <taxon>Actinomycetota</taxon>
        <taxon>Actinomycetes</taxon>
        <taxon>Micrococcales</taxon>
        <taxon>Micrococcaceae</taxon>
        <taxon>Rothia</taxon>
    </lineage>
</organism>
<feature type="transmembrane region" description="Helical" evidence="2">
    <location>
        <begin position="575"/>
        <end position="595"/>
    </location>
</feature>
<gene>
    <name evidence="3" type="ORF">CO690_03150</name>
</gene>
<feature type="compositionally biased region" description="Low complexity" evidence="1">
    <location>
        <begin position="702"/>
        <end position="735"/>
    </location>
</feature>
<keyword evidence="2" id="KW-0812">Transmembrane</keyword>
<sequence length="747" mass="79126">MHAMTHTPSAPARQRWMFLAVLLTIAALILSACGAKIDTQLGLESAEKGTRTILVSFNLKDNKDKIKGGSEALDASVRKHLPEGLEYEGIQSEGDKARATFKVSFSSVDEYHSKVTSLLKASGSDIKPQISIVNSDQGLVQGIQVKENFSSGDLLGWLPEALVVDGVVSASNKNSVLSSSDETTVKFGEKEVKNSGGSKISAKDVQDRGFRNVILDVKEKDGGYSVMVSFVAKEIMNTETASAVDAYLNQVKPEGSELKKGLESSQAKAYAPSASTASAKEEVGRTLTFSASSIEDLGSGLKKLFGASSTDFSASREVVAKDNNFTVQKKISGLLDCSLLCSPNGDGLTLTIVDSNDKSYMVDPEGRASSSRSGGSSTLIAVDRVSSRQIEMKSMKVATSLGLDGSMEARFLYAFPTEDVAGAEQKLKDVFAGGSNDETEVRQDGDSTIVSVKVRGKDQNEFNQRLNEYLPDSKVTVTRPGGYHPFGSDYTVTPEIKLSSKLGNYYSAPFEFTFKAPTFSSLDQQKVDAANSLAKNSQHVQLTVNGGELSVKTDRGVSTTSGLTVPVSGLSMTDVIVDAIIVGLLLLILVLLFVFRKKIAAARAKGRERRAASAAALGAAAGVATGYGATQADVQNGYPAQGGYAAQNGYPVQNGYAAQPGYPAQNTAYTAGDDSPTQVFTPQHGLNYGENEPTKAMPAYDAQAAQTVQPAQPVQPTQPGQQVQPGQTAQQPVQPNQFGADDGDVLQ</sequence>
<evidence type="ECO:0000313" key="3">
    <source>
        <dbReference type="EMBL" id="ATF62727.1"/>
    </source>
</evidence>
<keyword evidence="3" id="KW-0969">Cilium</keyword>
<evidence type="ECO:0000256" key="2">
    <source>
        <dbReference type="SAM" id="Phobius"/>
    </source>
</evidence>
<feature type="region of interest" description="Disordered" evidence="1">
    <location>
        <begin position="665"/>
        <end position="747"/>
    </location>
</feature>
<dbReference type="Proteomes" id="UP000218628">
    <property type="component" value="Chromosome"/>
</dbReference>
<evidence type="ECO:0000256" key="1">
    <source>
        <dbReference type="SAM" id="MobiDB-lite"/>
    </source>
</evidence>